<dbReference type="RefSeq" id="WP_066084290.1">
    <property type="nucleotide sequence ID" value="NZ_CP017476.1"/>
</dbReference>
<name>A0A170AIZ9_9BURK</name>
<dbReference type="SUPFAM" id="SSF51182">
    <property type="entry name" value="RmlC-like cupins"/>
    <property type="match status" value="1"/>
</dbReference>
<dbReference type="InterPro" id="IPR013096">
    <property type="entry name" value="Cupin_2"/>
</dbReference>
<dbReference type="OrthoDB" id="8265259at2"/>
<dbReference type="AlphaFoldDB" id="A0A170AIZ9"/>
<dbReference type="Proteomes" id="UP000185680">
    <property type="component" value="Chromosome"/>
</dbReference>
<feature type="domain" description="Cupin type-2" evidence="1">
    <location>
        <begin position="41"/>
        <end position="104"/>
    </location>
</feature>
<dbReference type="PANTHER" id="PTHR37694">
    <property type="entry name" value="SLR8022 PROTEIN"/>
    <property type="match status" value="1"/>
</dbReference>
<accession>A0A170AIZ9</accession>
<proteinExistence type="predicted"/>
<keyword evidence="4" id="KW-1185">Reference proteome</keyword>
<dbReference type="EMBL" id="CP017476">
    <property type="protein sequence ID" value="AOW13966.1"/>
    <property type="molecule type" value="Genomic_DNA"/>
</dbReference>
<organism evidence="2 5">
    <name type="scientific">Hydrogenophaga crassostreae</name>
    <dbReference type="NCBI Taxonomy" id="1763535"/>
    <lineage>
        <taxon>Bacteria</taxon>
        <taxon>Pseudomonadati</taxon>
        <taxon>Pseudomonadota</taxon>
        <taxon>Betaproteobacteria</taxon>
        <taxon>Burkholderiales</taxon>
        <taxon>Comamonadaceae</taxon>
        <taxon>Hydrogenophaga</taxon>
    </lineage>
</organism>
<dbReference type="Proteomes" id="UP000185657">
    <property type="component" value="Unassembled WGS sequence"/>
</dbReference>
<dbReference type="PANTHER" id="PTHR37694:SF1">
    <property type="entry name" value="SLR8022 PROTEIN"/>
    <property type="match status" value="1"/>
</dbReference>
<dbReference type="InterPro" id="IPR011051">
    <property type="entry name" value="RmlC_Cupin_sf"/>
</dbReference>
<sequence>MALAHALSGDPINVQPMGDQLATQKTSAVFKSEQLELIRLVLMAGKSFPPHQVPGEITIQCIEGEIDVTVEGASNVLRPGEMMFLEGGVPHGVVAIKDSSALVTIVLCKA</sequence>
<dbReference type="Pfam" id="PF07883">
    <property type="entry name" value="Cupin_2"/>
    <property type="match status" value="1"/>
</dbReference>
<dbReference type="InterPro" id="IPR014710">
    <property type="entry name" value="RmlC-like_jellyroll"/>
</dbReference>
<evidence type="ECO:0000313" key="4">
    <source>
        <dbReference type="Proteomes" id="UP000185657"/>
    </source>
</evidence>
<dbReference type="CDD" id="cd02230">
    <property type="entry name" value="cupin_HP0902-like"/>
    <property type="match status" value="1"/>
</dbReference>
<dbReference type="KEGG" id="hyl:LPB072_15100"/>
<gene>
    <name evidence="2" type="ORF">LPB072_15100</name>
    <name evidence="3" type="ORF">LPB72_00720</name>
</gene>
<evidence type="ECO:0000313" key="3">
    <source>
        <dbReference type="EMBL" id="OAD44070.1"/>
    </source>
</evidence>
<reference evidence="3 4" key="1">
    <citation type="submission" date="2016-02" db="EMBL/GenBank/DDBJ databases">
        <title>Draft genome sequence of Hydrogenophaga sp. LPB0072.</title>
        <authorList>
            <person name="Shin S.-K."/>
            <person name="Yi H."/>
        </authorList>
    </citation>
    <scope>NUCLEOTIDE SEQUENCE [LARGE SCALE GENOMIC DNA]</scope>
    <source>
        <strain evidence="3 4">LPB0072</strain>
    </source>
</reference>
<evidence type="ECO:0000313" key="2">
    <source>
        <dbReference type="EMBL" id="AOW13966.1"/>
    </source>
</evidence>
<evidence type="ECO:0000259" key="1">
    <source>
        <dbReference type="Pfam" id="PF07883"/>
    </source>
</evidence>
<dbReference type="Gene3D" id="2.60.120.10">
    <property type="entry name" value="Jelly Rolls"/>
    <property type="match status" value="1"/>
</dbReference>
<evidence type="ECO:0000313" key="5">
    <source>
        <dbReference type="Proteomes" id="UP000185680"/>
    </source>
</evidence>
<dbReference type="STRING" id="1763535.LPB072_15100"/>
<reference evidence="2 5" key="2">
    <citation type="submission" date="2016-10" db="EMBL/GenBank/DDBJ databases">
        <title>Hydorgenophaga sp. LPB0072 isolated from gastropod.</title>
        <authorList>
            <person name="Kim E."/>
            <person name="Yi H."/>
        </authorList>
    </citation>
    <scope>NUCLEOTIDE SEQUENCE [LARGE SCALE GENOMIC DNA]</scope>
    <source>
        <strain evidence="2 5">LPB0072</strain>
    </source>
</reference>
<protein>
    <submittedName>
        <fullName evidence="2">Cupin 2 conserved barrel domain protein</fullName>
    </submittedName>
</protein>
<dbReference type="EMBL" id="LVWD01000001">
    <property type="protein sequence ID" value="OAD44070.1"/>
    <property type="molecule type" value="Genomic_DNA"/>
</dbReference>